<dbReference type="AlphaFoldDB" id="A0A6N7EN97"/>
<organism evidence="5 6">
    <name type="scientific">Georgenia subflava</name>
    <dbReference type="NCBI Taxonomy" id="1622177"/>
    <lineage>
        <taxon>Bacteria</taxon>
        <taxon>Bacillati</taxon>
        <taxon>Actinomycetota</taxon>
        <taxon>Actinomycetes</taxon>
        <taxon>Micrococcales</taxon>
        <taxon>Bogoriellaceae</taxon>
        <taxon>Georgenia</taxon>
    </lineage>
</organism>
<accession>A0A6N7EN97</accession>
<protein>
    <recommendedName>
        <fullName evidence="7">Glycerate kinase</fullName>
    </recommendedName>
</protein>
<feature type="compositionally biased region" description="Basic residues" evidence="4">
    <location>
        <begin position="1"/>
        <end position="10"/>
    </location>
</feature>
<dbReference type="PANTHER" id="PTHR21599">
    <property type="entry name" value="GLYCERATE KINASE"/>
    <property type="match status" value="1"/>
</dbReference>
<gene>
    <name evidence="5" type="ORF">GB881_16265</name>
</gene>
<evidence type="ECO:0000256" key="2">
    <source>
        <dbReference type="ARBA" id="ARBA00022679"/>
    </source>
</evidence>
<comment type="caution">
    <text evidence="5">The sequence shown here is derived from an EMBL/GenBank/DDBJ whole genome shotgun (WGS) entry which is preliminary data.</text>
</comment>
<dbReference type="SUPFAM" id="SSF110738">
    <property type="entry name" value="Glycerate kinase I"/>
    <property type="match status" value="1"/>
</dbReference>
<feature type="non-terminal residue" evidence="5">
    <location>
        <position position="1"/>
    </location>
</feature>
<evidence type="ECO:0000313" key="6">
    <source>
        <dbReference type="Proteomes" id="UP000437709"/>
    </source>
</evidence>
<evidence type="ECO:0000256" key="4">
    <source>
        <dbReference type="SAM" id="MobiDB-lite"/>
    </source>
</evidence>
<dbReference type="Gene3D" id="3.90.1510.10">
    <property type="entry name" value="Glycerate kinase, domain 2"/>
    <property type="match status" value="1"/>
</dbReference>
<dbReference type="InterPro" id="IPR036129">
    <property type="entry name" value="Glycerate_kinase_sf"/>
</dbReference>
<dbReference type="GO" id="GO:0008887">
    <property type="term" value="F:glycerate kinase activity"/>
    <property type="evidence" value="ECO:0007669"/>
    <property type="project" value="InterPro"/>
</dbReference>
<comment type="similarity">
    <text evidence="1">Belongs to the glycerate kinase type-1 family.</text>
</comment>
<keyword evidence="6" id="KW-1185">Reference proteome</keyword>
<keyword evidence="2" id="KW-0808">Transferase</keyword>
<dbReference type="PANTHER" id="PTHR21599:SF0">
    <property type="entry name" value="GLYCERATE KINASE"/>
    <property type="match status" value="1"/>
</dbReference>
<dbReference type="InterPro" id="IPR018197">
    <property type="entry name" value="Glycerate_kinase_RE-like"/>
</dbReference>
<evidence type="ECO:0008006" key="7">
    <source>
        <dbReference type="Google" id="ProtNLM"/>
    </source>
</evidence>
<evidence type="ECO:0000256" key="3">
    <source>
        <dbReference type="ARBA" id="ARBA00022777"/>
    </source>
</evidence>
<dbReference type="GO" id="GO:0031388">
    <property type="term" value="P:organic acid phosphorylation"/>
    <property type="evidence" value="ECO:0007669"/>
    <property type="project" value="InterPro"/>
</dbReference>
<dbReference type="RefSeq" id="WP_193721637.1">
    <property type="nucleotide sequence ID" value="NZ_WHPC01000090.1"/>
</dbReference>
<dbReference type="Proteomes" id="UP000437709">
    <property type="component" value="Unassembled WGS sequence"/>
</dbReference>
<dbReference type="Pfam" id="PF02595">
    <property type="entry name" value="Gly_kinase"/>
    <property type="match status" value="1"/>
</dbReference>
<sequence length="164" mass="16861">GGAGHSHARTAARPARSPGSGAGGGTGFMLQLLGARHLPGAEVVADAVDLRSRVAEADLVVTGARILDAPSLTESVVATVARQALPLALPVVVVAEEVRTSRREIAPLGISGTYEVRDRRRTAVRVTQPGPDTHVEEAVDGAAASDLPQALAARAVRVARTWSV</sequence>
<reference evidence="5 6" key="1">
    <citation type="submission" date="2019-10" db="EMBL/GenBank/DDBJ databases">
        <title>Georgenia wutianyii sp. nov. and Georgenia yuyongxinii sp. nov. isolated from plateau pika (Ochotona curzoniae) in the Qinghai-Tibet plateau of China.</title>
        <authorList>
            <person name="Tian Z."/>
        </authorList>
    </citation>
    <scope>NUCLEOTIDE SEQUENCE [LARGE SCALE GENOMIC DNA]</scope>
    <source>
        <strain evidence="5 6">JCM 19765</strain>
    </source>
</reference>
<dbReference type="Gene3D" id="3.40.50.10350">
    <property type="entry name" value="Glycerate kinase, domain 1"/>
    <property type="match status" value="1"/>
</dbReference>
<keyword evidence="3" id="KW-0418">Kinase</keyword>
<dbReference type="EMBL" id="WHPC01000090">
    <property type="protein sequence ID" value="MPV38573.1"/>
    <property type="molecule type" value="Genomic_DNA"/>
</dbReference>
<proteinExistence type="inferred from homology"/>
<evidence type="ECO:0000313" key="5">
    <source>
        <dbReference type="EMBL" id="MPV38573.1"/>
    </source>
</evidence>
<feature type="region of interest" description="Disordered" evidence="4">
    <location>
        <begin position="1"/>
        <end position="23"/>
    </location>
</feature>
<name>A0A6N7EN97_9MICO</name>
<dbReference type="InterPro" id="IPR018193">
    <property type="entry name" value="Glyc_kinase_flavodox-like_fold"/>
</dbReference>
<evidence type="ECO:0000256" key="1">
    <source>
        <dbReference type="ARBA" id="ARBA00006284"/>
    </source>
</evidence>
<dbReference type="InterPro" id="IPR004381">
    <property type="entry name" value="Glycerate_kinase"/>
</dbReference>